<dbReference type="Proteomes" id="UP000541444">
    <property type="component" value="Unassembled WGS sequence"/>
</dbReference>
<evidence type="ECO:0000313" key="2">
    <source>
        <dbReference type="Proteomes" id="UP000541444"/>
    </source>
</evidence>
<dbReference type="AlphaFoldDB" id="A0A7J7LVP5"/>
<proteinExistence type="predicted"/>
<protein>
    <submittedName>
        <fullName evidence="1">Uncharacterized protein</fullName>
    </submittedName>
</protein>
<dbReference type="EMBL" id="JACGCM010001965">
    <property type="protein sequence ID" value="KAF6146695.1"/>
    <property type="molecule type" value="Genomic_DNA"/>
</dbReference>
<evidence type="ECO:0000313" key="1">
    <source>
        <dbReference type="EMBL" id="KAF6146695.1"/>
    </source>
</evidence>
<accession>A0A7J7LVP5</accession>
<sequence>NCDEAGVGVAAAQDEEGAGRVHRVSSHADFSKFWVLKDPTPSSAAKDAQEITPSLESQGIQGYRCFFTIGRMVYVWYYWSGPETIRVIILYSIKGDAW</sequence>
<reference evidence="1 2" key="1">
    <citation type="journal article" date="2020" name="IScience">
        <title>Genome Sequencing of the Endangered Kingdonia uniflora (Circaeasteraceae, Ranunculales) Reveals Potential Mechanisms of Evolutionary Specialization.</title>
        <authorList>
            <person name="Sun Y."/>
            <person name="Deng T."/>
            <person name="Zhang A."/>
            <person name="Moore M.J."/>
            <person name="Landis J.B."/>
            <person name="Lin N."/>
            <person name="Zhang H."/>
            <person name="Zhang X."/>
            <person name="Huang J."/>
            <person name="Zhang X."/>
            <person name="Sun H."/>
            <person name="Wang H."/>
        </authorList>
    </citation>
    <scope>NUCLEOTIDE SEQUENCE [LARGE SCALE GENOMIC DNA]</scope>
    <source>
        <strain evidence="1">TB1705</strain>
        <tissue evidence="1">Leaf</tissue>
    </source>
</reference>
<gene>
    <name evidence="1" type="ORF">GIB67_008981</name>
</gene>
<comment type="caution">
    <text evidence="1">The sequence shown here is derived from an EMBL/GenBank/DDBJ whole genome shotgun (WGS) entry which is preliminary data.</text>
</comment>
<organism evidence="1 2">
    <name type="scientific">Kingdonia uniflora</name>
    <dbReference type="NCBI Taxonomy" id="39325"/>
    <lineage>
        <taxon>Eukaryota</taxon>
        <taxon>Viridiplantae</taxon>
        <taxon>Streptophyta</taxon>
        <taxon>Embryophyta</taxon>
        <taxon>Tracheophyta</taxon>
        <taxon>Spermatophyta</taxon>
        <taxon>Magnoliopsida</taxon>
        <taxon>Ranunculales</taxon>
        <taxon>Circaeasteraceae</taxon>
        <taxon>Kingdonia</taxon>
    </lineage>
</organism>
<feature type="non-terminal residue" evidence="1">
    <location>
        <position position="1"/>
    </location>
</feature>
<name>A0A7J7LVP5_9MAGN</name>
<keyword evidence="2" id="KW-1185">Reference proteome</keyword>